<name>A0A409VF97_9AGAR</name>
<dbReference type="EMBL" id="NHTK01006080">
    <property type="protein sequence ID" value="PPQ64919.1"/>
    <property type="molecule type" value="Genomic_DNA"/>
</dbReference>
<evidence type="ECO:0000313" key="2">
    <source>
        <dbReference type="EMBL" id="PPQ64919.1"/>
    </source>
</evidence>
<reference evidence="2 3" key="1">
    <citation type="journal article" date="2018" name="Evol. Lett.">
        <title>Horizontal gene cluster transfer increased hallucinogenic mushroom diversity.</title>
        <authorList>
            <person name="Reynolds H.T."/>
            <person name="Vijayakumar V."/>
            <person name="Gluck-Thaler E."/>
            <person name="Korotkin H.B."/>
            <person name="Matheny P.B."/>
            <person name="Slot J.C."/>
        </authorList>
    </citation>
    <scope>NUCLEOTIDE SEQUENCE [LARGE SCALE GENOMIC DNA]</scope>
    <source>
        <strain evidence="2 3">2629</strain>
    </source>
</reference>
<dbReference type="InParanoid" id="A0A409VF97"/>
<dbReference type="OrthoDB" id="3224585at2759"/>
<organism evidence="2 3">
    <name type="scientific">Panaeolus cyanescens</name>
    <dbReference type="NCBI Taxonomy" id="181874"/>
    <lineage>
        <taxon>Eukaryota</taxon>
        <taxon>Fungi</taxon>
        <taxon>Dikarya</taxon>
        <taxon>Basidiomycota</taxon>
        <taxon>Agaricomycotina</taxon>
        <taxon>Agaricomycetes</taxon>
        <taxon>Agaricomycetidae</taxon>
        <taxon>Agaricales</taxon>
        <taxon>Agaricineae</taxon>
        <taxon>Galeropsidaceae</taxon>
        <taxon>Panaeolus</taxon>
    </lineage>
</organism>
<evidence type="ECO:0000256" key="1">
    <source>
        <dbReference type="SAM" id="MobiDB-lite"/>
    </source>
</evidence>
<feature type="region of interest" description="Disordered" evidence="1">
    <location>
        <begin position="18"/>
        <end position="97"/>
    </location>
</feature>
<evidence type="ECO:0000313" key="3">
    <source>
        <dbReference type="Proteomes" id="UP000284842"/>
    </source>
</evidence>
<proteinExistence type="predicted"/>
<dbReference type="AlphaFoldDB" id="A0A409VF97"/>
<protein>
    <submittedName>
        <fullName evidence="2">Uncharacterized protein</fullName>
    </submittedName>
</protein>
<feature type="compositionally biased region" description="Basic and acidic residues" evidence="1">
    <location>
        <begin position="72"/>
        <end position="85"/>
    </location>
</feature>
<comment type="caution">
    <text evidence="2">The sequence shown here is derived from an EMBL/GenBank/DDBJ whole genome shotgun (WGS) entry which is preliminary data.</text>
</comment>
<keyword evidence="3" id="KW-1185">Reference proteome</keyword>
<accession>A0A409VF97</accession>
<dbReference type="Proteomes" id="UP000284842">
    <property type="component" value="Unassembled WGS sequence"/>
</dbReference>
<sequence length="97" mass="10787">MPRVNYTDEVFKKVDQVVGRPPTTDHNINDDYVRKPPHNLDNPINPAHKPKGANPKHLAEKELSGEGPAAILKEEETGRNKKTDELASIAQDDSLHS</sequence>
<gene>
    <name evidence="2" type="ORF">CVT24_008259</name>
</gene>